<organism evidence="2 3">
    <name type="scientific">Streptomyces bauhiniae</name>
    <dbReference type="NCBI Taxonomy" id="2340725"/>
    <lineage>
        <taxon>Bacteria</taxon>
        <taxon>Bacillati</taxon>
        <taxon>Actinomycetota</taxon>
        <taxon>Actinomycetes</taxon>
        <taxon>Kitasatosporales</taxon>
        <taxon>Streptomycetaceae</taxon>
        <taxon>Streptomyces</taxon>
    </lineage>
</organism>
<gene>
    <name evidence="2" type="ORF">G3I21_26645</name>
</gene>
<protein>
    <submittedName>
        <fullName evidence="2">Uncharacterized protein</fullName>
    </submittedName>
</protein>
<reference evidence="2 3" key="1">
    <citation type="submission" date="2020-01" db="EMBL/GenBank/DDBJ databases">
        <title>Insect and environment-associated Actinomycetes.</title>
        <authorList>
            <person name="Currrie C."/>
            <person name="Chevrette M."/>
            <person name="Carlson C."/>
            <person name="Stubbendieck R."/>
            <person name="Wendt-Pienkowski E."/>
        </authorList>
    </citation>
    <scope>NUCLEOTIDE SEQUENCE [LARGE SCALE GENOMIC DNA]</scope>
    <source>
        <strain evidence="2 3">SID7754</strain>
    </source>
</reference>
<dbReference type="AlphaFoldDB" id="A0A7K3QZ84"/>
<evidence type="ECO:0000313" key="2">
    <source>
        <dbReference type="EMBL" id="NEB95217.1"/>
    </source>
</evidence>
<comment type="caution">
    <text evidence="2">The sequence shown here is derived from an EMBL/GenBank/DDBJ whole genome shotgun (WGS) entry which is preliminary data.</text>
</comment>
<feature type="compositionally biased region" description="Pro residues" evidence="1">
    <location>
        <begin position="75"/>
        <end position="86"/>
    </location>
</feature>
<feature type="region of interest" description="Disordered" evidence="1">
    <location>
        <begin position="65"/>
        <end position="86"/>
    </location>
</feature>
<feature type="non-terminal residue" evidence="2">
    <location>
        <position position="1"/>
    </location>
</feature>
<accession>A0A7K3QZ84</accession>
<dbReference type="EMBL" id="JAAGMR010000301">
    <property type="protein sequence ID" value="NEB95217.1"/>
    <property type="molecule type" value="Genomic_DNA"/>
</dbReference>
<dbReference type="RefSeq" id="WP_164193676.1">
    <property type="nucleotide sequence ID" value="NZ_JAAGMR010000301.1"/>
</dbReference>
<evidence type="ECO:0000313" key="3">
    <source>
        <dbReference type="Proteomes" id="UP000470520"/>
    </source>
</evidence>
<evidence type="ECO:0000256" key="1">
    <source>
        <dbReference type="SAM" id="MobiDB-lite"/>
    </source>
</evidence>
<sequence length="86" mass="9277">ASVRSETVWQWPPNIPGAVSQNGLLNLSGLEGAMAQRMRTWIGRLLRGRPVSRISVPAALALRFMGSESAQPRPHAGPRPPAMHTA</sequence>
<dbReference type="Proteomes" id="UP000470520">
    <property type="component" value="Unassembled WGS sequence"/>
</dbReference>
<proteinExistence type="predicted"/>
<feature type="non-terminal residue" evidence="2">
    <location>
        <position position="86"/>
    </location>
</feature>
<name>A0A7K3QZ84_9ACTN</name>